<evidence type="ECO:0000313" key="2">
    <source>
        <dbReference type="Proteomes" id="UP001344251"/>
    </source>
</evidence>
<dbReference type="SUPFAM" id="SSF54506">
    <property type="entry name" value="Diaminopimelate epimerase-like"/>
    <property type="match status" value="1"/>
</dbReference>
<organism evidence="1 2">
    <name type="scientific">Streptomyces decoyicus</name>
    <dbReference type="NCBI Taxonomy" id="249567"/>
    <lineage>
        <taxon>Bacteria</taxon>
        <taxon>Bacillati</taxon>
        <taxon>Actinomycetota</taxon>
        <taxon>Actinomycetes</taxon>
        <taxon>Kitasatosporales</taxon>
        <taxon>Streptomycetaceae</taxon>
        <taxon>Streptomyces</taxon>
    </lineage>
</organism>
<gene>
    <name evidence="1" type="ORF">OG863_36325</name>
</gene>
<reference evidence="1 2" key="1">
    <citation type="submission" date="2022-10" db="EMBL/GenBank/DDBJ databases">
        <title>The complete genomes of actinobacterial strains from the NBC collection.</title>
        <authorList>
            <person name="Joergensen T.S."/>
            <person name="Alvarez Arevalo M."/>
            <person name="Sterndorff E.B."/>
            <person name="Faurdal D."/>
            <person name="Vuksanovic O."/>
            <person name="Mourched A.-S."/>
            <person name="Charusanti P."/>
            <person name="Shaw S."/>
            <person name="Blin K."/>
            <person name="Weber T."/>
        </authorList>
    </citation>
    <scope>NUCLEOTIDE SEQUENCE [LARGE SCALE GENOMIC DNA]</scope>
    <source>
        <strain evidence="1 2">NBC 01774</strain>
    </source>
</reference>
<dbReference type="Proteomes" id="UP001344251">
    <property type="component" value="Chromosome"/>
</dbReference>
<dbReference type="NCBIfam" id="TIGR00654">
    <property type="entry name" value="PhzF_family"/>
    <property type="match status" value="1"/>
</dbReference>
<dbReference type="InterPro" id="IPR003719">
    <property type="entry name" value="Phenazine_PhzF-like"/>
</dbReference>
<evidence type="ECO:0000313" key="1">
    <source>
        <dbReference type="EMBL" id="WSB72984.1"/>
    </source>
</evidence>
<sequence length="307" mass="31868">MADSTPFALVDVFTEQPLEGNPLALVPDADALPEGLLPRIAREFHQAETTFLLRPAQPGVTWRLRSFTAAGIEVFGAGHNALGAWWWLASTGRLGPHGGAGRWHQQLGSTVLPVEVTVDGNRRIEVTLEQQAAEYGAELTDRAALAEALGVDGDGLGAAAGLPVAQVVSTGAAHLMVGLRSRRVVEAARPDAARLRALLPDVGGQGVYLYALDPAEPGAGAHARFVNPVAGITEDPATGSAAGPLACLLRRHGRAGDQLAIVQGHALGRPSQIRVTVTGDTPRVTGRAALAATGELNLPSGELIPPR</sequence>
<dbReference type="PIRSF" id="PIRSF016184">
    <property type="entry name" value="PhzC_PhzF"/>
    <property type="match status" value="1"/>
</dbReference>
<dbReference type="PANTHER" id="PTHR13774">
    <property type="entry name" value="PHENAZINE BIOSYNTHESIS PROTEIN"/>
    <property type="match status" value="1"/>
</dbReference>
<dbReference type="EMBL" id="CP109106">
    <property type="protein sequence ID" value="WSB72984.1"/>
    <property type="molecule type" value="Genomic_DNA"/>
</dbReference>
<protein>
    <submittedName>
        <fullName evidence="1">PhzF family phenazine biosynthesis protein</fullName>
    </submittedName>
</protein>
<name>A0ABZ1FRD4_9ACTN</name>
<accession>A0ABZ1FRD4</accession>
<proteinExistence type="predicted"/>
<dbReference type="Gene3D" id="3.10.310.10">
    <property type="entry name" value="Diaminopimelate Epimerase, Chain A, domain 1"/>
    <property type="match status" value="2"/>
</dbReference>
<keyword evidence="2" id="KW-1185">Reference proteome</keyword>
<dbReference type="RefSeq" id="WP_326622578.1">
    <property type="nucleotide sequence ID" value="NZ_CP109106.1"/>
</dbReference>
<dbReference type="Pfam" id="PF02567">
    <property type="entry name" value="PhzC-PhzF"/>
    <property type="match status" value="1"/>
</dbReference>